<evidence type="ECO:0000313" key="3">
    <source>
        <dbReference type="Proteomes" id="UP000016922"/>
    </source>
</evidence>
<dbReference type="GeneID" id="19463772"/>
<dbReference type="EMBL" id="KE145369">
    <property type="protein sequence ID" value="EPE27926.1"/>
    <property type="molecule type" value="Genomic_DNA"/>
</dbReference>
<dbReference type="PROSITE" id="PS50127">
    <property type="entry name" value="UBC_2"/>
    <property type="match status" value="1"/>
</dbReference>
<dbReference type="RefSeq" id="XP_008085285.1">
    <property type="nucleotide sequence ID" value="XM_008087094.1"/>
</dbReference>
<evidence type="ECO:0000313" key="2">
    <source>
        <dbReference type="EMBL" id="EPE27926.1"/>
    </source>
</evidence>
<dbReference type="InterPro" id="IPR038305">
    <property type="entry name" value="HeLo_sf"/>
</dbReference>
<accession>S3D7E1</accession>
<keyword evidence="3" id="KW-1185">Reference proteome</keyword>
<dbReference type="STRING" id="1116229.S3D7E1"/>
<feature type="domain" description="UBC core" evidence="1">
    <location>
        <begin position="427"/>
        <end position="595"/>
    </location>
</feature>
<dbReference type="InterPro" id="IPR016135">
    <property type="entry name" value="UBQ-conjugating_enzyme/RWD"/>
</dbReference>
<dbReference type="PANTHER" id="PTHR24068">
    <property type="entry name" value="UBIQUITIN-CONJUGATING ENZYME E2"/>
    <property type="match status" value="1"/>
</dbReference>
<dbReference type="Gene3D" id="3.10.110.10">
    <property type="entry name" value="Ubiquitin Conjugating Enzyme"/>
    <property type="match status" value="1"/>
</dbReference>
<dbReference type="InterPro" id="IPR029498">
    <property type="entry name" value="HeLo_dom"/>
</dbReference>
<organism evidence="2 3">
    <name type="scientific">Glarea lozoyensis (strain ATCC 20868 / MF5171)</name>
    <dbReference type="NCBI Taxonomy" id="1116229"/>
    <lineage>
        <taxon>Eukaryota</taxon>
        <taxon>Fungi</taxon>
        <taxon>Dikarya</taxon>
        <taxon>Ascomycota</taxon>
        <taxon>Pezizomycotina</taxon>
        <taxon>Leotiomycetes</taxon>
        <taxon>Helotiales</taxon>
        <taxon>Helotiaceae</taxon>
        <taxon>Glarea</taxon>
    </lineage>
</organism>
<dbReference type="KEGG" id="glz:GLAREA_04717"/>
<dbReference type="eggNOG" id="KOG0417">
    <property type="taxonomic scope" value="Eukaryota"/>
</dbReference>
<dbReference type="AlphaFoldDB" id="S3D7E1"/>
<dbReference type="OrthoDB" id="20872at2759"/>
<name>S3D7E1_GLAL2</name>
<dbReference type="Proteomes" id="UP000016922">
    <property type="component" value="Unassembled WGS sequence"/>
</dbReference>
<dbReference type="OMA" id="NASAWEV"/>
<gene>
    <name evidence="2" type="ORF">GLAREA_04717</name>
</gene>
<dbReference type="SMART" id="SM00212">
    <property type="entry name" value="UBCc"/>
    <property type="match status" value="1"/>
</dbReference>
<evidence type="ECO:0000259" key="1">
    <source>
        <dbReference type="PROSITE" id="PS50127"/>
    </source>
</evidence>
<dbReference type="Pfam" id="PF14479">
    <property type="entry name" value="HeLo"/>
    <property type="match status" value="1"/>
</dbReference>
<dbReference type="Pfam" id="PF00179">
    <property type="entry name" value="UQ_con"/>
    <property type="match status" value="1"/>
</dbReference>
<dbReference type="HOGENOM" id="CLU_016234_0_0_1"/>
<sequence>MAEVAGLVVGAVGVLGIFSACIECFDIVDAGRNYSKELEQLSALLALERLRFCIWGQTVGLAPRHDGTSAPYDKILDRPDIRPVVEQTLYNIKSLLDDAGLVVERYNAKEEITQESAVQIHNGLDIFRASYEQVKLRIRKQQTNASAWEVTRWAVHDAKSYSNTISRLQQFVDGLEKVTSSTHLAEQRALLQEEIENVSNVESLELLRDASSTYSGSLSGSSLSGSRLLTKHVAESILEVQTQRSESLLHGRNLSAIATGSYTTGSSSTDVRIPGAFPKIRSRKTSIVAPCWACKAENRTCSMKNDVLKNNVDVGSCVRCREMGRHCTHSFGVETSNYRFDGEPFTSEYPPDELIASESGLSPEVAIPQNQRIMNEVTRKETDARKLCFAKGDENYGKVLAPVKEQDDTRWINNSGQFLTHAATHSSAAKRMFFELRNIKSAKVPFVSAAPLQDSLDVILASIEGPPDTPYEGGIFWIIIRISESDPFGPPVMRFQTKIYHPNISPQGDICTDYSDKWRSVLSDGLHVSDSSAVWYPSKSTEIRWSLGALLVALCGLLASPDIDDPLVPEIARTYIEDYEGYCKAARDYTFRYATSCRPEEDALRVPAGQQDHDPWPDMLRPNAPSVKLPEDDSASIQQSWREKLEHRESNRNLNRSWSSISGSLHPPISRTGVFEPITPRQSFGGMGFLAVPGSISEPPSSSISSSITVPSIPDQKIMLNFRTTASSDVLFPMERQIDAKYQEVSGVIIWEGIVLRLKSFLVVSRWKKMRLVVCSDGLKFLEKNGDRLCPDIPFTNISKLEKGAYRYQKSCISATIRKSKGIETIHFQPSDNDAVLDQTLILWEIFRTHVLDIKEPFYDLFGDHGQLK</sequence>
<reference evidence="2 3" key="1">
    <citation type="journal article" date="2013" name="BMC Genomics">
        <title>Genomics-driven discovery of the pneumocandin biosynthetic gene cluster in the fungus Glarea lozoyensis.</title>
        <authorList>
            <person name="Chen L."/>
            <person name="Yue Q."/>
            <person name="Zhang X."/>
            <person name="Xiang M."/>
            <person name="Wang C."/>
            <person name="Li S."/>
            <person name="Che Y."/>
            <person name="Ortiz-Lopez F.J."/>
            <person name="Bills G.F."/>
            <person name="Liu X."/>
            <person name="An Z."/>
        </authorList>
    </citation>
    <scope>NUCLEOTIDE SEQUENCE [LARGE SCALE GENOMIC DNA]</scope>
    <source>
        <strain evidence="3">ATCC 20868 / MF5171</strain>
    </source>
</reference>
<dbReference type="SUPFAM" id="SSF54495">
    <property type="entry name" value="UBC-like"/>
    <property type="match status" value="1"/>
</dbReference>
<proteinExistence type="predicted"/>
<protein>
    <submittedName>
        <fullName evidence="2">UBC-like protein</fullName>
    </submittedName>
</protein>
<dbReference type="Gene3D" id="1.20.120.1020">
    <property type="entry name" value="Prion-inhibition and propagation, HeLo domain"/>
    <property type="match status" value="1"/>
</dbReference>
<dbReference type="InterPro" id="IPR000608">
    <property type="entry name" value="UBC"/>
</dbReference>